<dbReference type="PANTHER" id="PTHR34142:SF1">
    <property type="entry name" value="GLYCOSIDE HYDROLASE FAMILY 5 DOMAIN-CONTAINING PROTEIN"/>
    <property type="match status" value="1"/>
</dbReference>
<name>A0ABS2RLQ8_9ACTN</name>
<evidence type="ECO:0000313" key="8">
    <source>
        <dbReference type="Proteomes" id="UP000704762"/>
    </source>
</evidence>
<dbReference type="InterPro" id="IPR001547">
    <property type="entry name" value="Glyco_hydro_5"/>
</dbReference>
<feature type="transmembrane region" description="Helical" evidence="5">
    <location>
        <begin position="27"/>
        <end position="46"/>
    </location>
</feature>
<evidence type="ECO:0000313" key="7">
    <source>
        <dbReference type="EMBL" id="MBM7799111.1"/>
    </source>
</evidence>
<evidence type="ECO:0000256" key="3">
    <source>
        <dbReference type="RuleBase" id="RU361153"/>
    </source>
</evidence>
<feature type="region of interest" description="Disordered" evidence="4">
    <location>
        <begin position="1"/>
        <end position="20"/>
    </location>
</feature>
<organism evidence="7 8">
    <name type="scientific">Microlunatus panaciterrae</name>
    <dbReference type="NCBI Taxonomy" id="400768"/>
    <lineage>
        <taxon>Bacteria</taxon>
        <taxon>Bacillati</taxon>
        <taxon>Actinomycetota</taxon>
        <taxon>Actinomycetes</taxon>
        <taxon>Propionibacteriales</taxon>
        <taxon>Propionibacteriaceae</taxon>
        <taxon>Microlunatus</taxon>
    </lineage>
</organism>
<comment type="similarity">
    <text evidence="3">Belongs to the glycosyl hydrolase 5 (cellulase A) family.</text>
</comment>
<keyword evidence="2 3" id="KW-0326">Glycosidase</keyword>
<dbReference type="RefSeq" id="WP_204917652.1">
    <property type="nucleotide sequence ID" value="NZ_BAAAQP010000002.1"/>
</dbReference>
<keyword evidence="8" id="KW-1185">Reference proteome</keyword>
<evidence type="ECO:0000259" key="6">
    <source>
        <dbReference type="Pfam" id="PF00150"/>
    </source>
</evidence>
<accession>A0ABS2RLQ8</accession>
<comment type="caution">
    <text evidence="7">The sequence shown here is derived from an EMBL/GenBank/DDBJ whole genome shotgun (WGS) entry which is preliminary data.</text>
</comment>
<feature type="domain" description="Glycoside hydrolase family 5" evidence="6">
    <location>
        <begin position="185"/>
        <end position="389"/>
    </location>
</feature>
<dbReference type="Gene3D" id="3.20.20.80">
    <property type="entry name" value="Glycosidases"/>
    <property type="match status" value="2"/>
</dbReference>
<dbReference type="EMBL" id="JAFBCF010000001">
    <property type="protein sequence ID" value="MBM7799111.1"/>
    <property type="molecule type" value="Genomic_DNA"/>
</dbReference>
<keyword evidence="5" id="KW-0472">Membrane</keyword>
<dbReference type="Pfam" id="PF00150">
    <property type="entry name" value="Cellulase"/>
    <property type="match status" value="1"/>
</dbReference>
<evidence type="ECO:0000256" key="1">
    <source>
        <dbReference type="ARBA" id="ARBA00022801"/>
    </source>
</evidence>
<dbReference type="SUPFAM" id="SSF51445">
    <property type="entry name" value="(Trans)glycosidases"/>
    <property type="match status" value="2"/>
</dbReference>
<keyword evidence="1 3" id="KW-0378">Hydrolase</keyword>
<dbReference type="Proteomes" id="UP000704762">
    <property type="component" value="Unassembled WGS sequence"/>
</dbReference>
<keyword evidence="5" id="KW-1133">Transmembrane helix</keyword>
<evidence type="ECO:0000256" key="4">
    <source>
        <dbReference type="SAM" id="MobiDB-lite"/>
    </source>
</evidence>
<keyword evidence="5" id="KW-0812">Transmembrane</keyword>
<gene>
    <name evidence="7" type="ORF">JOE57_002032</name>
</gene>
<dbReference type="PANTHER" id="PTHR34142">
    <property type="entry name" value="ENDO-BETA-1,4-GLUCANASE A"/>
    <property type="match status" value="1"/>
</dbReference>
<proteinExistence type="inferred from homology"/>
<evidence type="ECO:0000256" key="2">
    <source>
        <dbReference type="ARBA" id="ARBA00023295"/>
    </source>
</evidence>
<evidence type="ECO:0000256" key="5">
    <source>
        <dbReference type="SAM" id="Phobius"/>
    </source>
</evidence>
<sequence length="413" mass="45103">MGQQLAGLSRTAEPPATLSRHPRRRRLIAAGAALSLIAGLATFLVSSNSSPDCVDSPVTAQALSDLGGYVDWLHKNKVRGYVGEVGWPSGPDARDWNEVASHWYDAADRDGLWVTAWAAGKWWPDSYQLTVYRLTGAREPADAGAQAAVVEAHADVSGALRGVDLPSGAFASGPEGPSTYSGTTPGRYGRDYYYEDAADLRQVAKTGADVVRISVTWERLQHQPGGPLDQTELERVRATLRAAETVGLGVVLDLHNYGDYWVADGSGHRRLTLGTPDLPDDQFADLWRQLSTALRDSTAIIGYGLMNEPTNLAADPTEGAHRWQVASQAAVQAIRQTGDHRTVFVTGYGGASPSQWVRYHPRAWIDDPADQVRYETHQYFDTDRTGRYTRTFREETLRARGSGFGTFCPATKQ</sequence>
<reference evidence="7 8" key="1">
    <citation type="submission" date="2021-01" db="EMBL/GenBank/DDBJ databases">
        <title>Sequencing the genomes of 1000 actinobacteria strains.</title>
        <authorList>
            <person name="Klenk H.-P."/>
        </authorList>
    </citation>
    <scope>NUCLEOTIDE SEQUENCE [LARGE SCALE GENOMIC DNA]</scope>
    <source>
        <strain evidence="7 8">DSM 18662</strain>
    </source>
</reference>
<dbReference type="InterPro" id="IPR017853">
    <property type="entry name" value="GH"/>
</dbReference>
<protein>
    <recommendedName>
        <fullName evidence="6">Glycoside hydrolase family 5 domain-containing protein</fullName>
    </recommendedName>
</protein>